<keyword evidence="1" id="KW-0732">Signal</keyword>
<dbReference type="Proteomes" id="UP000319004">
    <property type="component" value="Chromosome"/>
</dbReference>
<feature type="domain" description="DUF1549" evidence="2">
    <location>
        <begin position="229"/>
        <end position="448"/>
    </location>
</feature>
<evidence type="ECO:0000259" key="3">
    <source>
        <dbReference type="Pfam" id="PF07587"/>
    </source>
</evidence>
<dbReference type="EMBL" id="CP037423">
    <property type="protein sequence ID" value="QDV41141.1"/>
    <property type="molecule type" value="Genomic_DNA"/>
</dbReference>
<dbReference type="PANTHER" id="PTHR35889:SF3">
    <property type="entry name" value="F-BOX DOMAIN-CONTAINING PROTEIN"/>
    <property type="match status" value="1"/>
</dbReference>
<dbReference type="RefSeq" id="WP_145384921.1">
    <property type="nucleotide sequence ID" value="NZ_CP037423.1"/>
</dbReference>
<evidence type="ECO:0000313" key="5">
    <source>
        <dbReference type="Proteomes" id="UP000319004"/>
    </source>
</evidence>
<dbReference type="PANTHER" id="PTHR35889">
    <property type="entry name" value="CYCLOINULO-OLIGOSACCHARIDE FRUCTANOTRANSFERASE-RELATED"/>
    <property type="match status" value="1"/>
</dbReference>
<evidence type="ECO:0000256" key="1">
    <source>
        <dbReference type="SAM" id="SignalP"/>
    </source>
</evidence>
<dbReference type="Pfam" id="PF07587">
    <property type="entry name" value="PSD1"/>
    <property type="match status" value="1"/>
</dbReference>
<dbReference type="InterPro" id="IPR022655">
    <property type="entry name" value="DUF1553"/>
</dbReference>
<accession>A0A518HJY7</accession>
<dbReference type="Pfam" id="PF07583">
    <property type="entry name" value="PSCyt2"/>
    <property type="match status" value="1"/>
</dbReference>
<keyword evidence="5" id="KW-1185">Reference proteome</keyword>
<gene>
    <name evidence="4" type="ORF">Enr13x_09790</name>
</gene>
<dbReference type="AlphaFoldDB" id="A0A518HJY7"/>
<evidence type="ECO:0000259" key="2">
    <source>
        <dbReference type="Pfam" id="PF07583"/>
    </source>
</evidence>
<evidence type="ECO:0008006" key="6">
    <source>
        <dbReference type="Google" id="ProtNLM"/>
    </source>
</evidence>
<protein>
    <recommendedName>
        <fullName evidence="6">Bacterial Ig-like domain (Group 2)</fullName>
    </recommendedName>
</protein>
<proteinExistence type="predicted"/>
<dbReference type="OrthoDB" id="289126at2"/>
<reference evidence="4 5" key="1">
    <citation type="submission" date="2019-03" db="EMBL/GenBank/DDBJ databases">
        <title>Deep-cultivation of Planctomycetes and their phenomic and genomic characterization uncovers novel biology.</title>
        <authorList>
            <person name="Wiegand S."/>
            <person name="Jogler M."/>
            <person name="Boedeker C."/>
            <person name="Pinto D."/>
            <person name="Vollmers J."/>
            <person name="Rivas-Marin E."/>
            <person name="Kohn T."/>
            <person name="Peeters S.H."/>
            <person name="Heuer A."/>
            <person name="Rast P."/>
            <person name="Oberbeckmann S."/>
            <person name="Bunk B."/>
            <person name="Jeske O."/>
            <person name="Meyerdierks A."/>
            <person name="Storesund J.E."/>
            <person name="Kallscheuer N."/>
            <person name="Luecker S."/>
            <person name="Lage O.M."/>
            <person name="Pohl T."/>
            <person name="Merkel B.J."/>
            <person name="Hornburger P."/>
            <person name="Mueller R.-W."/>
            <person name="Bruemmer F."/>
            <person name="Labrenz M."/>
            <person name="Spormann A.M."/>
            <person name="Op den Camp H."/>
            <person name="Overmann J."/>
            <person name="Amann R."/>
            <person name="Jetten M.S.M."/>
            <person name="Mascher T."/>
            <person name="Medema M.H."/>
            <person name="Devos D.P."/>
            <person name="Kaster A.-K."/>
            <person name="Ovreas L."/>
            <person name="Rohde M."/>
            <person name="Galperin M.Y."/>
            <person name="Jogler C."/>
        </authorList>
    </citation>
    <scope>NUCLEOTIDE SEQUENCE [LARGE SCALE GENOMIC DNA]</scope>
    <source>
        <strain evidence="4 5">Enr13</strain>
    </source>
</reference>
<dbReference type="InterPro" id="IPR011444">
    <property type="entry name" value="DUF1549"/>
</dbReference>
<sequence length="768" mass="86419" precursor="true">MTAIRFILLLALASPLGEAAEPSSTVNYQRHISPLFSKFGCNAGACHGAAEGQGGFKLSLFGFDAAADYQAIIDQDAERVAKSPDQSLLLLKPSGNLDHEGGTRFNVDSPSYELVKRWIREGAKNEVLGALVELSIVPAQVNLSSTTPEADFKVVARFADDSRLDVTNVSKLHVLDDSLAKVDTSGRLTRIGNGDTSIIATYGGRSASAAVLLVDDPENTLRLEPPANEVDEWINRKLVRLQISPAEKTDDYAFLRRLYLIATGRLPTPIEIQSFVADSSGDKRSRAIDRVLVSPQHASLWATRMCEITGSREHLSSDAAVAEKQQRRWHEWFRIRFADNTPYDQIARSVLTATSRDRHAVGEFIRRCAETPTDVALDAASYAAKPTLDLYWARREANERVNLESLSERTAAAFLGVRMECARCHKHPFDRWTQNDHRSFANVFAQIRYGLSPELRSGLANALEERRASIAAGESPLRIPRIREVYVTDNRSANFRDATTMEVLKPRPLGGAPFEPEGDRREQFVQWLLQPDNPFFARNIVNRVWAFYFGRGITEPVDAFSASNPPSHPELLDWLEKDFVASGYDIRRLERMILNSNAWQRAATIATDRRNNSRNYSRFQVRILPAAVIVDAIADVAGDSDQRAVESPLFRPKTSGATEYFQVFDRPERVATCDCERSDAPSLRQTMLLLSDDTLLERLRKGIAEDFTHIRRDRKRVRQLFFTTLSRPPTRDERKTAMEYLSESEDRVEAVVDLAWSLVTTREFFTNH</sequence>
<name>A0A518HJY7_9BACT</name>
<organism evidence="4 5">
    <name type="scientific">Stieleria neptunia</name>
    <dbReference type="NCBI Taxonomy" id="2527979"/>
    <lineage>
        <taxon>Bacteria</taxon>
        <taxon>Pseudomonadati</taxon>
        <taxon>Planctomycetota</taxon>
        <taxon>Planctomycetia</taxon>
        <taxon>Pirellulales</taxon>
        <taxon>Pirellulaceae</taxon>
        <taxon>Stieleria</taxon>
    </lineage>
</organism>
<feature type="domain" description="DUF1553" evidence="3">
    <location>
        <begin position="520"/>
        <end position="741"/>
    </location>
</feature>
<evidence type="ECO:0000313" key="4">
    <source>
        <dbReference type="EMBL" id="QDV41141.1"/>
    </source>
</evidence>
<dbReference type="KEGG" id="snep:Enr13x_09790"/>
<feature type="chain" id="PRO_5022204868" description="Bacterial Ig-like domain (Group 2)" evidence="1">
    <location>
        <begin position="20"/>
        <end position="768"/>
    </location>
</feature>
<dbReference type="Gene3D" id="2.60.40.1080">
    <property type="match status" value="1"/>
</dbReference>
<feature type="signal peptide" evidence="1">
    <location>
        <begin position="1"/>
        <end position="19"/>
    </location>
</feature>